<evidence type="ECO:0000259" key="7">
    <source>
        <dbReference type="Pfam" id="PF07569"/>
    </source>
</evidence>
<keyword evidence="4" id="KW-0156">Chromatin regulator</keyword>
<reference evidence="9" key="2">
    <citation type="submission" date="2019-12" db="UniProtKB">
        <authorList>
            <consortium name="WormBaseParasite"/>
        </authorList>
    </citation>
    <scope>IDENTIFICATION</scope>
</reference>
<proteinExistence type="predicted"/>
<evidence type="ECO:0000313" key="8">
    <source>
        <dbReference type="Proteomes" id="UP000046395"/>
    </source>
</evidence>
<evidence type="ECO:0000256" key="6">
    <source>
        <dbReference type="SAM" id="MobiDB-lite"/>
    </source>
</evidence>
<sequence length="466" mass="52034">MRTFHLRPPSDARLTGELSQPRKLTGNDSSNVDTLADADKSAQGVKQKTVDQRSLNVQPPAALASATPHSESLQTSGRFEEAEPILPTWKGKTVCQQSFHGNEPFRDAVKAARKRKALGNKHDSSGHQSSAMEKKGYQWSGLIPREIPAEIQLPSTVAHCVIKKESVIRQFSFTIEMVIRNGLLVSHLSCLPENASAWKVALRGRVIHLKASSEIVAALSDHETLHVYAASSGVELGPKFTICGQVRYFGCDKWNLFIVSVIGKFMIWSFQRPVKFMSSSALLDLRDFNVQVRQAFLTDGGKPIASLSNGKAFLYNAHTLQWVLIVDATSFYYELPIIQIMVNDFISSKINGPLKRLLASHIGVKHCANSVGRTIIPVECFLELQLSICRALKSKEEFIFWLNKYACVLMENGSIPKLRSLFAHFTCETSSEDEAGLSKEDFLEKFLPLISTDERCKRLYTDYCSY</sequence>
<dbReference type="Proteomes" id="UP000046395">
    <property type="component" value="Unassembled WGS sequence"/>
</dbReference>
<dbReference type="Pfam" id="PF07569">
    <property type="entry name" value="Hira"/>
    <property type="match status" value="1"/>
</dbReference>
<dbReference type="GO" id="GO:0006355">
    <property type="term" value="P:regulation of DNA-templated transcription"/>
    <property type="evidence" value="ECO:0007669"/>
    <property type="project" value="InterPro"/>
</dbReference>
<keyword evidence="8" id="KW-1185">Reference proteome</keyword>
<evidence type="ECO:0000256" key="2">
    <source>
        <dbReference type="ARBA" id="ARBA00022574"/>
    </source>
</evidence>
<evidence type="ECO:0000256" key="3">
    <source>
        <dbReference type="ARBA" id="ARBA00022737"/>
    </source>
</evidence>
<feature type="compositionally biased region" description="Polar residues" evidence="6">
    <location>
        <begin position="67"/>
        <end position="77"/>
    </location>
</feature>
<name>A0A5S6QA65_TRIMR</name>
<evidence type="ECO:0000256" key="1">
    <source>
        <dbReference type="ARBA" id="ARBA00004123"/>
    </source>
</evidence>
<dbReference type="InterPro" id="IPR031120">
    <property type="entry name" value="HIR1-like"/>
</dbReference>
<dbReference type="GO" id="GO:0031491">
    <property type="term" value="F:nucleosome binding"/>
    <property type="evidence" value="ECO:0007669"/>
    <property type="project" value="TreeGrafter"/>
</dbReference>
<evidence type="ECO:0000256" key="4">
    <source>
        <dbReference type="ARBA" id="ARBA00022853"/>
    </source>
</evidence>
<organism evidence="8 9">
    <name type="scientific">Trichuris muris</name>
    <name type="common">Mouse whipworm</name>
    <dbReference type="NCBI Taxonomy" id="70415"/>
    <lineage>
        <taxon>Eukaryota</taxon>
        <taxon>Metazoa</taxon>
        <taxon>Ecdysozoa</taxon>
        <taxon>Nematoda</taxon>
        <taxon>Enoplea</taxon>
        <taxon>Dorylaimia</taxon>
        <taxon>Trichinellida</taxon>
        <taxon>Trichuridae</taxon>
        <taxon>Trichuris</taxon>
    </lineage>
</organism>
<comment type="subcellular location">
    <subcellularLocation>
        <location evidence="1">Nucleus</location>
    </subcellularLocation>
</comment>
<dbReference type="GO" id="GO:0000785">
    <property type="term" value="C:chromatin"/>
    <property type="evidence" value="ECO:0007669"/>
    <property type="project" value="TreeGrafter"/>
</dbReference>
<dbReference type="WBParaSite" id="TMUE_1000004206.2">
    <property type="protein sequence ID" value="TMUE_1000004206.2"/>
    <property type="gene ID" value="WBGene00288401"/>
</dbReference>
<dbReference type="AlphaFoldDB" id="A0A5S6QA65"/>
<feature type="region of interest" description="Disordered" evidence="6">
    <location>
        <begin position="1"/>
        <end position="78"/>
    </location>
</feature>
<dbReference type="PANTHER" id="PTHR13831:SF0">
    <property type="entry name" value="PROTEIN HIRA"/>
    <property type="match status" value="1"/>
</dbReference>
<dbReference type="GO" id="GO:0000417">
    <property type="term" value="C:HIR complex"/>
    <property type="evidence" value="ECO:0007669"/>
    <property type="project" value="TreeGrafter"/>
</dbReference>
<protein>
    <submittedName>
        <fullName evidence="9 10">Hira domain-containing protein</fullName>
    </submittedName>
</protein>
<dbReference type="GO" id="GO:0006351">
    <property type="term" value="P:DNA-templated transcription"/>
    <property type="evidence" value="ECO:0007669"/>
    <property type="project" value="InterPro"/>
</dbReference>
<evidence type="ECO:0000313" key="10">
    <source>
        <dbReference type="WBParaSite" id="TMUE_1000004206.2"/>
    </source>
</evidence>
<reference evidence="8" key="1">
    <citation type="submission" date="2014-03" db="EMBL/GenBank/DDBJ databases">
        <title>The whipworm genome and dual-species transcriptomics of an intimate host-pathogen interaction.</title>
        <authorList>
            <person name="Foth B.J."/>
            <person name="Tsai I.J."/>
            <person name="Reid A.J."/>
            <person name="Bancroft A.J."/>
            <person name="Nichol S."/>
            <person name="Tracey A."/>
            <person name="Holroyd N."/>
            <person name="Cotton J.A."/>
            <person name="Stanley E.J."/>
            <person name="Zarowiecki M."/>
            <person name="Liu J.Z."/>
            <person name="Huckvale T."/>
            <person name="Cooper P.J."/>
            <person name="Grencis R.K."/>
            <person name="Berriman M."/>
        </authorList>
    </citation>
    <scope>NUCLEOTIDE SEQUENCE [LARGE SCALE GENOMIC DNA]</scope>
    <source>
        <strain evidence="8">Edinburgh</strain>
    </source>
</reference>
<accession>A0A5S6QA65</accession>
<evidence type="ECO:0000256" key="5">
    <source>
        <dbReference type="ARBA" id="ARBA00023242"/>
    </source>
</evidence>
<dbReference type="STRING" id="70415.A0A5S6QA65"/>
<dbReference type="InterPro" id="IPR011494">
    <property type="entry name" value="HIRA-like_C"/>
</dbReference>
<dbReference type="WBParaSite" id="TMUE_1000004206.1">
    <property type="protein sequence ID" value="TMUE_1000004206.1"/>
    <property type="gene ID" value="WBGene00288401"/>
</dbReference>
<dbReference type="PANTHER" id="PTHR13831">
    <property type="entry name" value="MEMBER OF THE HIR1 FAMILY OF WD-REPEAT PROTEINS"/>
    <property type="match status" value="1"/>
</dbReference>
<dbReference type="GO" id="GO:0006338">
    <property type="term" value="P:chromatin remodeling"/>
    <property type="evidence" value="ECO:0007669"/>
    <property type="project" value="InterPro"/>
</dbReference>
<feature type="domain" description="Protein HIRA-like C-terminal" evidence="7">
    <location>
        <begin position="236"/>
        <end position="423"/>
    </location>
</feature>
<keyword evidence="3" id="KW-0677">Repeat</keyword>
<dbReference type="GO" id="GO:0005634">
    <property type="term" value="C:nucleus"/>
    <property type="evidence" value="ECO:0007669"/>
    <property type="project" value="UniProtKB-SubCell"/>
</dbReference>
<keyword evidence="2" id="KW-0853">WD repeat</keyword>
<keyword evidence="5" id="KW-0539">Nucleus</keyword>
<evidence type="ECO:0000313" key="9">
    <source>
        <dbReference type="WBParaSite" id="TMUE_1000004206.1"/>
    </source>
</evidence>